<evidence type="ECO:0000313" key="10">
    <source>
        <dbReference type="Proteomes" id="UP000830343"/>
    </source>
</evidence>
<feature type="compositionally biased region" description="Polar residues" evidence="6">
    <location>
        <begin position="2101"/>
        <end position="2119"/>
    </location>
</feature>
<feature type="region of interest" description="Disordered" evidence="6">
    <location>
        <begin position="2097"/>
        <end position="2136"/>
    </location>
</feature>
<name>A0ABY3ZWW1_9STAP</name>
<evidence type="ECO:0000256" key="1">
    <source>
        <dbReference type="ARBA" id="ARBA00004168"/>
    </source>
</evidence>
<dbReference type="EMBL" id="CP094348">
    <property type="protein sequence ID" value="UOB20351.1"/>
    <property type="molecule type" value="Genomic_DNA"/>
</dbReference>
<dbReference type="InterPro" id="IPR013783">
    <property type="entry name" value="Ig-like_fold"/>
</dbReference>
<dbReference type="InterPro" id="IPR015919">
    <property type="entry name" value="Cadherin-like_sf"/>
</dbReference>
<dbReference type="NCBIfam" id="NF033510">
    <property type="entry name" value="Ca_tandemer"/>
    <property type="match status" value="2"/>
</dbReference>
<feature type="region of interest" description="Disordered" evidence="6">
    <location>
        <begin position="1127"/>
        <end position="1160"/>
    </location>
</feature>
<feature type="compositionally biased region" description="Acidic residues" evidence="6">
    <location>
        <begin position="1270"/>
        <end position="1284"/>
    </location>
</feature>
<dbReference type="PROSITE" id="PS50847">
    <property type="entry name" value="GRAM_POS_ANCHORING"/>
    <property type="match status" value="1"/>
</dbReference>
<dbReference type="InterPro" id="IPR005877">
    <property type="entry name" value="YSIRK_signal_dom"/>
</dbReference>
<evidence type="ECO:0000256" key="7">
    <source>
        <dbReference type="SAM" id="SignalP"/>
    </source>
</evidence>
<feature type="region of interest" description="Disordered" evidence="6">
    <location>
        <begin position="1847"/>
        <end position="1884"/>
    </location>
</feature>
<feature type="domain" description="Gram-positive cocci surface proteins LPxTG" evidence="8">
    <location>
        <begin position="2297"/>
        <end position="2333"/>
    </location>
</feature>
<sequence>MKKSTNKRMDFLPNKLNKYSIRKFTVGTSSILIGSLLFLGNTSDASAAEAVTTEAPTTEVPTTETPTTEAPTTEAPTTEAPTTEAPTTEAPVVVEKAANLTFNADNTQLTGQATGQSVELKLADGTVKTATVQSGTFTFTGLTVNSGDVVEVTVIGSDNTRSEVAQATANVVEAPTTEAPTTEAPTTEAPTTEAPTTEAPTTEAPTTEAPTTEAPTTEVPVFEPTTESVTATTEKLNTLTTEAEKKAELTNYVVENTGVTEEAALETINSLNLDYSNLTSEELMAALLQGIAANQDANTVDATAATFRTTSLTNSDSIALELAGAKNTLAASTTLQDQIQADAIYAPGDPTKTQTYSGRAWIYKNGTHTNPSQSDAEPLGGANVYLQWINGDGYVSKVYYTTVNADGTFAIDLSTPEVDAQGNSYEFILAGDADFAIKTWVENPDPDNLTVIKHGDQMYGFHTRLERKNESWDFTAGVNKIVNSHVVLQEKPNNVDHLLKPEAERTVSPSADGIFPKTGNYGTVRGEVWYENGDMPGLLADRYYNDSSDINATDVKVAASYVNDDVAKLFDTWKSDNVGYTLEDFKAAQAQIIADYQAANGVGSHIAETVVATVDANGKYYIPFKGLYGISPYKKGSTITDEQYGTLVADADVSHDNLMAWNGTLGQKHRHINEEYMYVVPLIDDYAIWSSNFQTNMFEDAADSLTSSLSSDNISNVNFALLAPQPMHDVLKYDSSKNLLLIGPIVEPTTVEPTTVKSTTGGLLPSREYQVRWFKDGVAFGDPTTMVSTPDGTIGSYTLMFSKPDPDEPIGSYTLNVPDDITAPTTFTSAVFLPNDDTTSLANALAADSFTATPLETPTILPVDNNDTTISVTGTPGSTVTVTDSNGVVLGNVVIPADGTNANGSLVLSAPLAENTVLTAIATFEIYKTPTSEPITVVDVLSAIPSQTVEVGNPIADIVISNNDVGTPNDSTITVSTLPDGLTFDPATNTISGTPTNFGNYEITVTATDANGGITTETFTISVIDTTLPTVDASDATVTEGQEITPIPVTITDNTNTTEEATGLPSGLTYDDENNQIVGTPDVITDWNDDAATGTYEETRDYPVTITVTDEAENVTEETIVITVQRDTDGDGIPDVTDTDDDNDGIPDTEDNNPKVADTTAPTVDVSDATVTEGQEITPIPVTITDDSDTTEEVTGLPSGLTYDDENNQIVGTPDVITDWNDDAATGTYEETRDYPVTITVTDEAENVTEETIVITVQRDTDGDGIPDVTDTDDDNDGIPDTEDNNPKVADTTAPTVDVSDATVTEGQEITPIPVTITDDSDTTEEVTGLPSGLTYDDENNQIVGTPDVITDWNDDAATGTYEETRDYPVTITVTDEAENVTEETIVITVQRDTDGDGIPDVTDTDDDNDGIPDTEDNNPKVADTTAPTVDVSDATVTEGQEITPIPVTITDDSDTTEEVTGLPSGLTYDDENNQIVGTPDVITDWNDDAATGTYEETRDYPVTITVTDEAENVTEETIVITVQRDTDGDGIPDVTDTDDDNDGIPDTEDNNPKVADTTAPTVDVSDATVTEGQEITPIPVTITDDSDTTEEVTGLPSGLTYDDENNQIVGTPDVITDWNDDAATGTYEETRDYPVTITVTDEAENVTEETIVITVQRDTDGDGIPDVTDTDDDNDGIPDTEDNNPKVADTTAPTVDVSDATVTEGQEITPIPVTITDDNDTTEEVTGLPSGLTYDDENNQIVGTPDVITDWNDDAATGTYEETRDYPVTITVTDEAENVTEETIVITVQRDTDGDGIPDVTDTDDDNDGIPDTEDNNPKVADTTAPTVDVSDATVTEGQEITPIPVTITDDSDTTEEVTGLPSGLTYDDENNQIVGTPDVITDWNDDAATGTYEETRDYPVTITVTDEAENVTEETIVITVERDTDGDGIPDVTDTDDDNDGIPDTEDNEPKVADTTTPTVDVSDATVTEGQEITPIPVTITDDNDTTEEVTGLPSGLTYDDENNQIVGTPDVITDWNDDAATGTYEETRDYPVTITVTDEAGNVTEETIVITVERDTDGDGIPDVTDTDDDNDGIPDTEDNEPKVADTIAPEVDVNPITEGSPTVGGTSEPGSTVTVTFPDGSTVETTVDPDGTWTVDVPTDVTLKPGDTVTAVSTDKAGNTSEPTTETVTEKPVVDTTAPGISINPVQPGDTTVGGESEPGSTVVVTLPDGTTVETTVKPDGTWEVTVPALEEGDKVIAIAIDEAGNKSDEVAVVVPTKGQPSTTAPVSKPTSKPASVVQEGNKPSKVQDQKTLPDTGEANSNGAAAGLMAAIGGFALLAARRRRQDDVQTEEK</sequence>
<dbReference type="NCBIfam" id="TIGR01167">
    <property type="entry name" value="LPXTG_anchor"/>
    <property type="match status" value="1"/>
</dbReference>
<feature type="compositionally biased region" description="Polar residues" evidence="6">
    <location>
        <begin position="2263"/>
        <end position="2278"/>
    </location>
</feature>
<feature type="chain" id="PRO_5047272258" evidence="7">
    <location>
        <begin position="48"/>
        <end position="2337"/>
    </location>
</feature>
<accession>A0ABY3ZWW1</accession>
<feature type="signal peptide" evidence="7">
    <location>
        <begin position="1"/>
        <end position="47"/>
    </location>
</feature>
<feature type="region of interest" description="Disordered" evidence="6">
    <location>
        <begin position="49"/>
        <end position="89"/>
    </location>
</feature>
<dbReference type="NCBIfam" id="TIGR01168">
    <property type="entry name" value="YSIRK_signal"/>
    <property type="match status" value="1"/>
</dbReference>
<feature type="compositionally biased region" description="Polar residues" evidence="6">
    <location>
        <begin position="2289"/>
        <end position="2306"/>
    </location>
</feature>
<feature type="region of interest" description="Disordered" evidence="6">
    <location>
        <begin position="1315"/>
        <end position="1352"/>
    </location>
</feature>
<dbReference type="Pfam" id="PF05345">
    <property type="entry name" value="He_PIG"/>
    <property type="match status" value="3"/>
</dbReference>
<protein>
    <submittedName>
        <fullName evidence="9">Thrombospondin type 3 repeat-containing protein</fullName>
    </submittedName>
</protein>
<feature type="compositionally biased region" description="Acidic residues" evidence="6">
    <location>
        <begin position="1928"/>
        <end position="1949"/>
    </location>
</feature>
<feature type="compositionally biased region" description="Acidic residues" evidence="6">
    <location>
        <begin position="1536"/>
        <end position="1550"/>
    </location>
</feature>
<feature type="region of interest" description="Disordered" evidence="6">
    <location>
        <begin position="1261"/>
        <end position="1293"/>
    </location>
</feature>
<evidence type="ECO:0000256" key="3">
    <source>
        <dbReference type="ARBA" id="ARBA00022525"/>
    </source>
</evidence>
<feature type="region of interest" description="Disordered" evidence="6">
    <location>
        <begin position="1729"/>
        <end position="1751"/>
    </location>
</feature>
<feature type="compositionally biased region" description="Acidic residues" evidence="6">
    <location>
        <begin position="2061"/>
        <end position="2082"/>
    </location>
</feature>
<feature type="region of interest" description="Disordered" evidence="6">
    <location>
        <begin position="2261"/>
        <end position="2306"/>
    </location>
</feature>
<dbReference type="Pfam" id="PF04650">
    <property type="entry name" value="YSIRK_signal"/>
    <property type="match status" value="1"/>
</dbReference>
<dbReference type="InterPro" id="IPR041498">
    <property type="entry name" value="Big_6"/>
</dbReference>
<evidence type="ECO:0000313" key="9">
    <source>
        <dbReference type="EMBL" id="UOB20351.1"/>
    </source>
</evidence>
<dbReference type="Pfam" id="PF17936">
    <property type="entry name" value="Big_6"/>
    <property type="match status" value="3"/>
</dbReference>
<reference evidence="9" key="1">
    <citation type="submission" date="2022-03" db="EMBL/GenBank/DDBJ databases">
        <authorList>
            <person name="Vrbovska V."/>
            <person name="Kovarovic V."/>
            <person name="Botka T."/>
            <person name="Pantucek R."/>
        </authorList>
    </citation>
    <scope>NUCLEOTIDE SEQUENCE</scope>
    <source>
        <strain evidence="9">CCM 2609</strain>
    </source>
</reference>
<dbReference type="InterPro" id="IPR006644">
    <property type="entry name" value="Cadg"/>
</dbReference>
<feature type="region of interest" description="Disordered" evidence="6">
    <location>
        <begin position="1659"/>
        <end position="1692"/>
    </location>
</feature>
<dbReference type="PANTHER" id="PTHR10199:SF119">
    <property type="entry name" value="RE20510P"/>
    <property type="match status" value="1"/>
</dbReference>
<reference evidence="9" key="2">
    <citation type="submission" date="2022-04" db="EMBL/GenBank/DDBJ databases">
        <title>Antimicrobial genetic elements in methicillin-resistant Macrococcus armenti.</title>
        <authorList>
            <person name="Keller J.E."/>
            <person name="Schwendener S."/>
            <person name="Pantucek R."/>
            <person name="Perreten V."/>
        </authorList>
    </citation>
    <scope>NUCLEOTIDE SEQUENCE</scope>
    <source>
        <strain evidence="9">CCM 2609</strain>
    </source>
</reference>
<keyword evidence="2" id="KW-0134">Cell wall</keyword>
<dbReference type="Pfam" id="PF02412">
    <property type="entry name" value="TSP_3"/>
    <property type="match status" value="8"/>
</dbReference>
<evidence type="ECO:0000259" key="8">
    <source>
        <dbReference type="PROSITE" id="PS50847"/>
    </source>
</evidence>
<feature type="compositionally biased region" description="Polar residues" evidence="6">
    <location>
        <begin position="2154"/>
        <end position="2163"/>
    </location>
</feature>
<gene>
    <name evidence="9" type="ORF">MRZ06_10255</name>
</gene>
<feature type="region of interest" description="Disordered" evidence="6">
    <location>
        <begin position="1448"/>
        <end position="1485"/>
    </location>
</feature>
<feature type="region of interest" description="Disordered" evidence="6">
    <location>
        <begin position="2150"/>
        <end position="2174"/>
    </location>
</feature>
<feature type="region of interest" description="Disordered" evidence="6">
    <location>
        <begin position="1182"/>
        <end position="1219"/>
    </location>
</feature>
<dbReference type="PANTHER" id="PTHR10199">
    <property type="entry name" value="THROMBOSPONDIN"/>
    <property type="match status" value="1"/>
</dbReference>
<dbReference type="RefSeq" id="WP_243365719.1">
    <property type="nucleotide sequence ID" value="NZ_CP094348.1"/>
</dbReference>
<dbReference type="SUPFAM" id="SSF49313">
    <property type="entry name" value="Cadherin-like"/>
    <property type="match status" value="8"/>
</dbReference>
<evidence type="ECO:0000256" key="5">
    <source>
        <dbReference type="ARBA" id="ARBA00023088"/>
    </source>
</evidence>
<evidence type="ECO:0000256" key="6">
    <source>
        <dbReference type="SAM" id="MobiDB-lite"/>
    </source>
</evidence>
<dbReference type="Pfam" id="PF00746">
    <property type="entry name" value="Gram_pos_anchor"/>
    <property type="match status" value="1"/>
</dbReference>
<feature type="region of interest" description="Disordered" evidence="6">
    <location>
        <begin position="2059"/>
        <end position="2085"/>
    </location>
</feature>
<feature type="region of interest" description="Disordered" evidence="6">
    <location>
        <begin position="1527"/>
        <end position="1559"/>
    </location>
</feature>
<feature type="region of interest" description="Disordered" evidence="6">
    <location>
        <begin position="1925"/>
        <end position="1959"/>
    </location>
</feature>
<evidence type="ECO:0000256" key="2">
    <source>
        <dbReference type="ARBA" id="ARBA00022512"/>
    </source>
</evidence>
<dbReference type="Proteomes" id="UP000830343">
    <property type="component" value="Chromosome"/>
</dbReference>
<organism evidence="9 10">
    <name type="scientific">Macrococcus armenti</name>
    <dbReference type="NCBI Taxonomy" id="2875764"/>
    <lineage>
        <taxon>Bacteria</taxon>
        <taxon>Bacillati</taxon>
        <taxon>Bacillota</taxon>
        <taxon>Bacilli</taxon>
        <taxon>Bacillales</taxon>
        <taxon>Staphylococcaceae</taxon>
        <taxon>Macrococcus</taxon>
    </lineage>
</organism>
<keyword evidence="4 7" id="KW-0732">Signal</keyword>
<feature type="compositionally biased region" description="Acidic residues" evidence="6">
    <location>
        <begin position="1669"/>
        <end position="1683"/>
    </location>
</feature>
<dbReference type="SMART" id="SM00736">
    <property type="entry name" value="CADG"/>
    <property type="match status" value="1"/>
</dbReference>
<feature type="compositionally biased region" description="Acidic residues" evidence="6">
    <location>
        <begin position="1137"/>
        <end position="1151"/>
    </location>
</feature>
<feature type="compositionally biased region" description="Acidic residues" evidence="6">
    <location>
        <begin position="1802"/>
        <end position="1816"/>
    </location>
</feature>
<keyword evidence="5" id="KW-0572">Peptidoglycan-anchor</keyword>
<dbReference type="Gene3D" id="2.60.40.10">
    <property type="entry name" value="Immunoglobulins"/>
    <property type="match status" value="11"/>
</dbReference>
<comment type="subcellular location">
    <subcellularLocation>
        <location evidence="1">Secreted</location>
        <location evidence="1">Cell wall</location>
        <topology evidence="1">Peptidoglycan-anchor</topology>
    </subcellularLocation>
</comment>
<feature type="region of interest" description="Disordered" evidence="6">
    <location>
        <begin position="1393"/>
        <end position="1426"/>
    </location>
</feature>
<evidence type="ECO:0000256" key="4">
    <source>
        <dbReference type="ARBA" id="ARBA00022729"/>
    </source>
</evidence>
<feature type="region of interest" description="Disordered" evidence="6">
    <location>
        <begin position="171"/>
        <end position="232"/>
    </location>
</feature>
<proteinExistence type="predicted"/>
<dbReference type="InterPro" id="IPR003367">
    <property type="entry name" value="Thrombospondin_3-like_rpt"/>
</dbReference>
<dbReference type="InterPro" id="IPR019931">
    <property type="entry name" value="LPXTG_anchor"/>
</dbReference>
<feature type="region of interest" description="Disordered" evidence="6">
    <location>
        <begin position="1581"/>
        <end position="1618"/>
    </location>
</feature>
<feature type="region of interest" description="Disordered" evidence="6">
    <location>
        <begin position="1793"/>
        <end position="1825"/>
    </location>
</feature>
<feature type="compositionally biased region" description="Acidic residues" evidence="6">
    <location>
        <begin position="1403"/>
        <end position="1417"/>
    </location>
</feature>
<keyword evidence="3" id="KW-0964">Secreted</keyword>
<keyword evidence="10" id="KW-1185">Reference proteome</keyword>